<keyword evidence="7" id="KW-0539">Nucleus</keyword>
<keyword evidence="3" id="KW-0862">Zinc</keyword>
<dbReference type="InterPro" id="IPR036864">
    <property type="entry name" value="Zn2-C6_fun-type_DNA-bd_sf"/>
</dbReference>
<evidence type="ECO:0000259" key="8">
    <source>
        <dbReference type="PROSITE" id="PS50048"/>
    </source>
</evidence>
<dbReference type="STRING" id="1182542.W9Y7T4"/>
<evidence type="ECO:0000313" key="9">
    <source>
        <dbReference type="EMBL" id="EXJ85311.1"/>
    </source>
</evidence>
<comment type="subcellular location">
    <subcellularLocation>
        <location evidence="1">Nucleus</location>
    </subcellularLocation>
</comment>
<dbReference type="GO" id="GO:0008270">
    <property type="term" value="F:zinc ion binding"/>
    <property type="evidence" value="ECO:0007669"/>
    <property type="project" value="InterPro"/>
</dbReference>
<evidence type="ECO:0000256" key="2">
    <source>
        <dbReference type="ARBA" id="ARBA00022723"/>
    </source>
</evidence>
<comment type="caution">
    <text evidence="9">The sequence shown here is derived from an EMBL/GenBank/DDBJ whole genome shotgun (WGS) entry which is preliminary data.</text>
</comment>
<protein>
    <recommendedName>
        <fullName evidence="8">Zn(2)-C6 fungal-type domain-containing protein</fullName>
    </recommendedName>
</protein>
<keyword evidence="10" id="KW-1185">Reference proteome</keyword>
<proteinExistence type="predicted"/>
<dbReference type="OrthoDB" id="189997at2759"/>
<feature type="non-terminal residue" evidence="9">
    <location>
        <position position="1"/>
    </location>
</feature>
<dbReference type="Proteomes" id="UP000019478">
    <property type="component" value="Unassembled WGS sequence"/>
</dbReference>
<dbReference type="Gene3D" id="4.10.240.10">
    <property type="entry name" value="Zn(2)-C6 fungal-type DNA-binding domain"/>
    <property type="match status" value="1"/>
</dbReference>
<dbReference type="AlphaFoldDB" id="W9Y7T4"/>
<evidence type="ECO:0000256" key="6">
    <source>
        <dbReference type="ARBA" id="ARBA00023163"/>
    </source>
</evidence>
<dbReference type="SMART" id="SM00066">
    <property type="entry name" value="GAL4"/>
    <property type="match status" value="1"/>
</dbReference>
<dbReference type="Pfam" id="PF00172">
    <property type="entry name" value="Zn_clus"/>
    <property type="match status" value="1"/>
</dbReference>
<keyword evidence="2" id="KW-0479">Metal-binding</keyword>
<feature type="domain" description="Zn(2)-C6 fungal-type" evidence="8">
    <location>
        <begin position="27"/>
        <end position="55"/>
    </location>
</feature>
<dbReference type="PANTHER" id="PTHR47782">
    <property type="entry name" value="ZN(II)2CYS6 TRANSCRIPTION FACTOR (EUROFUNG)-RELATED"/>
    <property type="match status" value="1"/>
</dbReference>
<name>W9Y7T4_9EURO</name>
<evidence type="ECO:0000256" key="4">
    <source>
        <dbReference type="ARBA" id="ARBA00023015"/>
    </source>
</evidence>
<gene>
    <name evidence="9" type="ORF">A1O3_05986</name>
</gene>
<evidence type="ECO:0000256" key="3">
    <source>
        <dbReference type="ARBA" id="ARBA00022833"/>
    </source>
</evidence>
<dbReference type="GO" id="GO:0000981">
    <property type="term" value="F:DNA-binding transcription factor activity, RNA polymerase II-specific"/>
    <property type="evidence" value="ECO:0007669"/>
    <property type="project" value="InterPro"/>
</dbReference>
<dbReference type="PROSITE" id="PS50048">
    <property type="entry name" value="ZN2_CY6_FUNGAL_2"/>
    <property type="match status" value="1"/>
</dbReference>
<keyword evidence="6" id="KW-0804">Transcription</keyword>
<dbReference type="GO" id="GO:0043565">
    <property type="term" value="F:sequence-specific DNA binding"/>
    <property type="evidence" value="ECO:0007669"/>
    <property type="project" value="TreeGrafter"/>
</dbReference>
<dbReference type="SUPFAM" id="SSF57701">
    <property type="entry name" value="Zn2/Cys6 DNA-binding domain"/>
    <property type="match status" value="1"/>
</dbReference>
<keyword evidence="4" id="KW-0805">Transcription regulation</keyword>
<evidence type="ECO:0000256" key="1">
    <source>
        <dbReference type="ARBA" id="ARBA00004123"/>
    </source>
</evidence>
<feature type="non-terminal residue" evidence="9">
    <location>
        <position position="88"/>
    </location>
</feature>
<evidence type="ECO:0000313" key="10">
    <source>
        <dbReference type="Proteomes" id="UP000019478"/>
    </source>
</evidence>
<sequence length="88" mass="9787">SSAGAQVIIIMSKRVKIDHTRPAHNKACARCRTRKIRCDGLWPACSSCRSVRVPCLGFDTTLDREVPRSTTAYLESKVSALEERIKAL</sequence>
<dbReference type="RefSeq" id="XP_007734296.1">
    <property type="nucleotide sequence ID" value="XM_007736106.1"/>
</dbReference>
<dbReference type="InterPro" id="IPR052202">
    <property type="entry name" value="Yeast_MetPath_Reg"/>
</dbReference>
<dbReference type="EMBL" id="AMGY01000004">
    <property type="protein sequence ID" value="EXJ85311.1"/>
    <property type="molecule type" value="Genomic_DNA"/>
</dbReference>
<dbReference type="GO" id="GO:0005634">
    <property type="term" value="C:nucleus"/>
    <property type="evidence" value="ECO:0007669"/>
    <property type="project" value="UniProtKB-SubCell"/>
</dbReference>
<dbReference type="GeneID" id="19170096"/>
<dbReference type="PROSITE" id="PS00463">
    <property type="entry name" value="ZN2_CY6_FUNGAL_1"/>
    <property type="match status" value="1"/>
</dbReference>
<accession>W9Y7T4</accession>
<keyword evidence="5" id="KW-0238">DNA-binding</keyword>
<evidence type="ECO:0000256" key="5">
    <source>
        <dbReference type="ARBA" id="ARBA00023125"/>
    </source>
</evidence>
<dbReference type="GO" id="GO:0045944">
    <property type="term" value="P:positive regulation of transcription by RNA polymerase II"/>
    <property type="evidence" value="ECO:0007669"/>
    <property type="project" value="TreeGrafter"/>
</dbReference>
<reference evidence="9 10" key="1">
    <citation type="submission" date="2013-03" db="EMBL/GenBank/DDBJ databases">
        <title>The Genome Sequence of Capronia epimyces CBS 606.96.</title>
        <authorList>
            <consortium name="The Broad Institute Genomics Platform"/>
            <person name="Cuomo C."/>
            <person name="de Hoog S."/>
            <person name="Gorbushina A."/>
            <person name="Walker B."/>
            <person name="Young S.K."/>
            <person name="Zeng Q."/>
            <person name="Gargeya S."/>
            <person name="Fitzgerald M."/>
            <person name="Haas B."/>
            <person name="Abouelleil A."/>
            <person name="Allen A.W."/>
            <person name="Alvarado L."/>
            <person name="Arachchi H.M."/>
            <person name="Berlin A.M."/>
            <person name="Chapman S.B."/>
            <person name="Gainer-Dewar J."/>
            <person name="Goldberg J."/>
            <person name="Griggs A."/>
            <person name="Gujja S."/>
            <person name="Hansen M."/>
            <person name="Howarth C."/>
            <person name="Imamovic A."/>
            <person name="Ireland A."/>
            <person name="Larimer J."/>
            <person name="McCowan C."/>
            <person name="Murphy C."/>
            <person name="Pearson M."/>
            <person name="Poon T.W."/>
            <person name="Priest M."/>
            <person name="Roberts A."/>
            <person name="Saif S."/>
            <person name="Shea T."/>
            <person name="Sisk P."/>
            <person name="Sykes S."/>
            <person name="Wortman J."/>
            <person name="Nusbaum C."/>
            <person name="Birren B."/>
        </authorList>
    </citation>
    <scope>NUCLEOTIDE SEQUENCE [LARGE SCALE GENOMIC DNA]</scope>
    <source>
        <strain evidence="9 10">CBS 606.96</strain>
    </source>
</reference>
<dbReference type="CDD" id="cd00067">
    <property type="entry name" value="GAL4"/>
    <property type="match status" value="1"/>
</dbReference>
<dbReference type="PANTHER" id="PTHR47782:SF1">
    <property type="entry name" value="PYRIMIDINE PATHWAY REGULATORY PROTEIN 1"/>
    <property type="match status" value="1"/>
</dbReference>
<dbReference type="InterPro" id="IPR001138">
    <property type="entry name" value="Zn2Cys6_DnaBD"/>
</dbReference>
<organism evidence="9 10">
    <name type="scientific">Capronia epimyces CBS 606.96</name>
    <dbReference type="NCBI Taxonomy" id="1182542"/>
    <lineage>
        <taxon>Eukaryota</taxon>
        <taxon>Fungi</taxon>
        <taxon>Dikarya</taxon>
        <taxon>Ascomycota</taxon>
        <taxon>Pezizomycotina</taxon>
        <taxon>Eurotiomycetes</taxon>
        <taxon>Chaetothyriomycetidae</taxon>
        <taxon>Chaetothyriales</taxon>
        <taxon>Herpotrichiellaceae</taxon>
        <taxon>Capronia</taxon>
    </lineage>
</organism>
<dbReference type="HOGENOM" id="CLU_2474902_0_0_1"/>
<evidence type="ECO:0000256" key="7">
    <source>
        <dbReference type="ARBA" id="ARBA00023242"/>
    </source>
</evidence>